<keyword evidence="3" id="KW-1185">Reference proteome</keyword>
<feature type="region of interest" description="Disordered" evidence="1">
    <location>
        <begin position="111"/>
        <end position="139"/>
    </location>
</feature>
<reference evidence="2" key="1">
    <citation type="submission" date="2023-05" db="EMBL/GenBank/DDBJ databases">
        <title>Anaerotaeda fermentans gen. nov., sp. nov., a novel anaerobic planctomycete of the new family within the order Sedimentisphaerales isolated from Taman Peninsula, Russia.</title>
        <authorList>
            <person name="Khomyakova M.A."/>
            <person name="Merkel A.Y."/>
            <person name="Slobodkin A.I."/>
        </authorList>
    </citation>
    <scope>NUCLEOTIDE SEQUENCE</scope>
    <source>
        <strain evidence="2">M17dextr</strain>
    </source>
</reference>
<protein>
    <submittedName>
        <fullName evidence="2">Uncharacterized protein</fullName>
    </submittedName>
</protein>
<evidence type="ECO:0000313" key="2">
    <source>
        <dbReference type="EMBL" id="MDI6449786.1"/>
    </source>
</evidence>
<evidence type="ECO:0000256" key="1">
    <source>
        <dbReference type="SAM" id="MobiDB-lite"/>
    </source>
</evidence>
<gene>
    <name evidence="2" type="ORF">QJ522_12075</name>
</gene>
<comment type="caution">
    <text evidence="2">The sequence shown here is derived from an EMBL/GenBank/DDBJ whole genome shotgun (WGS) entry which is preliminary data.</text>
</comment>
<organism evidence="2 3">
    <name type="scientific">Anaerobaca lacustris</name>
    <dbReference type="NCBI Taxonomy" id="3044600"/>
    <lineage>
        <taxon>Bacteria</taxon>
        <taxon>Pseudomonadati</taxon>
        <taxon>Planctomycetota</taxon>
        <taxon>Phycisphaerae</taxon>
        <taxon>Sedimentisphaerales</taxon>
        <taxon>Anaerobacaceae</taxon>
        <taxon>Anaerobaca</taxon>
    </lineage>
</organism>
<evidence type="ECO:0000313" key="3">
    <source>
        <dbReference type="Proteomes" id="UP001431776"/>
    </source>
</evidence>
<name>A0AAW6U115_9BACT</name>
<dbReference type="RefSeq" id="WP_349245195.1">
    <property type="nucleotide sequence ID" value="NZ_JASCXX010000013.1"/>
</dbReference>
<sequence>MRSNRRTVVAIAGAVVGMIVLALPTSVGQNQRNYEVQTRIYATPEYRTDTTRAIDAYERVMERYMDATERNFALMAADIGAVAVRLEAIDAGLAKLDERLERIERHLGILPPLPAPDPNIPQPPTATPLHSPTPRPYGP</sequence>
<dbReference type="AlphaFoldDB" id="A0AAW6U115"/>
<dbReference type="EMBL" id="JASCXX010000013">
    <property type="protein sequence ID" value="MDI6449786.1"/>
    <property type="molecule type" value="Genomic_DNA"/>
</dbReference>
<proteinExistence type="predicted"/>
<accession>A0AAW6U115</accession>
<dbReference type="Proteomes" id="UP001431776">
    <property type="component" value="Unassembled WGS sequence"/>
</dbReference>